<reference evidence="1" key="1">
    <citation type="journal article" date="2023" name="Mol. Ecol. Resour.">
        <title>Chromosome-level genome assembly of a triploid poplar Populus alba 'Berolinensis'.</title>
        <authorList>
            <person name="Chen S."/>
            <person name="Yu Y."/>
            <person name="Wang X."/>
            <person name="Wang S."/>
            <person name="Zhang T."/>
            <person name="Zhou Y."/>
            <person name="He R."/>
            <person name="Meng N."/>
            <person name="Wang Y."/>
            <person name="Liu W."/>
            <person name="Liu Z."/>
            <person name="Liu J."/>
            <person name="Guo Q."/>
            <person name="Huang H."/>
            <person name="Sederoff R.R."/>
            <person name="Wang G."/>
            <person name="Qu G."/>
            <person name="Chen S."/>
        </authorList>
    </citation>
    <scope>NUCLEOTIDE SEQUENCE</scope>
    <source>
        <strain evidence="1">SC-2020</strain>
    </source>
</reference>
<proteinExistence type="predicted"/>
<evidence type="ECO:0000313" key="2">
    <source>
        <dbReference type="Proteomes" id="UP001164929"/>
    </source>
</evidence>
<name>A0AAD6MAL2_9ROSI</name>
<dbReference type="AlphaFoldDB" id="A0AAD6MAL2"/>
<dbReference type="EMBL" id="JAQIZT010000010">
    <property type="protein sequence ID" value="KAJ6982008.1"/>
    <property type="molecule type" value="Genomic_DNA"/>
</dbReference>
<evidence type="ECO:0000313" key="1">
    <source>
        <dbReference type="EMBL" id="KAJ6982008.1"/>
    </source>
</evidence>
<protein>
    <submittedName>
        <fullName evidence="1">Uncharacterized protein</fullName>
    </submittedName>
</protein>
<keyword evidence="2" id="KW-1185">Reference proteome</keyword>
<dbReference type="Proteomes" id="UP001164929">
    <property type="component" value="Chromosome 10"/>
</dbReference>
<organism evidence="1 2">
    <name type="scientific">Populus alba x Populus x berolinensis</name>
    <dbReference type="NCBI Taxonomy" id="444605"/>
    <lineage>
        <taxon>Eukaryota</taxon>
        <taxon>Viridiplantae</taxon>
        <taxon>Streptophyta</taxon>
        <taxon>Embryophyta</taxon>
        <taxon>Tracheophyta</taxon>
        <taxon>Spermatophyta</taxon>
        <taxon>Magnoliopsida</taxon>
        <taxon>eudicotyledons</taxon>
        <taxon>Gunneridae</taxon>
        <taxon>Pentapetalae</taxon>
        <taxon>rosids</taxon>
        <taxon>fabids</taxon>
        <taxon>Malpighiales</taxon>
        <taxon>Salicaceae</taxon>
        <taxon>Saliceae</taxon>
        <taxon>Populus</taxon>
    </lineage>
</organism>
<sequence>MIRLRTSHGTWNTCGPHLDHWVGNHERAHKCLVVPLLAFADWLVHERVLPTTEEAFGFMMAVPFFTVIIGNLT</sequence>
<gene>
    <name evidence="1" type="ORF">NC653_025190</name>
</gene>
<comment type="caution">
    <text evidence="1">The sequence shown here is derived from an EMBL/GenBank/DDBJ whole genome shotgun (WGS) entry which is preliminary data.</text>
</comment>
<accession>A0AAD6MAL2</accession>